<protein>
    <submittedName>
        <fullName evidence="1">Uncharacterized protein</fullName>
    </submittedName>
</protein>
<proteinExistence type="predicted"/>
<accession>A0A644Y460</accession>
<sequence>MAGDMPKQAYPNHTKVRVNFQIISEINGAASVEMVKKGVPQPLAAHPRLENAYSGQFIKFSAKLRKPSKQQMPPAR</sequence>
<evidence type="ECO:0000313" key="1">
    <source>
        <dbReference type="EMBL" id="MPM22691.1"/>
    </source>
</evidence>
<dbReference type="EMBL" id="VSSQ01003864">
    <property type="protein sequence ID" value="MPM22691.1"/>
    <property type="molecule type" value="Genomic_DNA"/>
</dbReference>
<comment type="caution">
    <text evidence="1">The sequence shown here is derived from an EMBL/GenBank/DDBJ whole genome shotgun (WGS) entry which is preliminary data.</text>
</comment>
<gene>
    <name evidence="1" type="ORF">SDC9_69149</name>
</gene>
<reference evidence="1" key="1">
    <citation type="submission" date="2019-08" db="EMBL/GenBank/DDBJ databases">
        <authorList>
            <person name="Kucharzyk K."/>
            <person name="Murdoch R.W."/>
            <person name="Higgins S."/>
            <person name="Loffler F."/>
        </authorList>
    </citation>
    <scope>NUCLEOTIDE SEQUENCE</scope>
</reference>
<organism evidence="1">
    <name type="scientific">bioreactor metagenome</name>
    <dbReference type="NCBI Taxonomy" id="1076179"/>
    <lineage>
        <taxon>unclassified sequences</taxon>
        <taxon>metagenomes</taxon>
        <taxon>ecological metagenomes</taxon>
    </lineage>
</organism>
<name>A0A644Y460_9ZZZZ</name>
<dbReference type="AlphaFoldDB" id="A0A644Y460"/>